<organism evidence="2 3">
    <name type="scientific">Pediococcus pentosaceus</name>
    <dbReference type="NCBI Taxonomy" id="1255"/>
    <lineage>
        <taxon>Bacteria</taxon>
        <taxon>Bacillati</taxon>
        <taxon>Bacillota</taxon>
        <taxon>Bacilli</taxon>
        <taxon>Lactobacillales</taxon>
        <taxon>Lactobacillaceae</taxon>
        <taxon>Pediococcus</taxon>
    </lineage>
</organism>
<dbReference type="RefSeq" id="WP_060743440.1">
    <property type="nucleotide sequence ID" value="NZ_CP085178.1"/>
</dbReference>
<proteinExistence type="inferred from homology"/>
<dbReference type="SUPFAM" id="SSF51445">
    <property type="entry name" value="(Trans)glycosidases"/>
    <property type="match status" value="1"/>
</dbReference>
<dbReference type="Pfam" id="PF01183">
    <property type="entry name" value="Glyco_hydro_25"/>
    <property type="match status" value="1"/>
</dbReference>
<dbReference type="PANTHER" id="PTHR34135">
    <property type="entry name" value="LYSOZYME"/>
    <property type="match status" value="1"/>
</dbReference>
<dbReference type="GO" id="GO:0003796">
    <property type="term" value="F:lysozyme activity"/>
    <property type="evidence" value="ECO:0007669"/>
    <property type="project" value="InterPro"/>
</dbReference>
<dbReference type="EMBL" id="CP021474">
    <property type="protein sequence ID" value="ARW20137.1"/>
    <property type="molecule type" value="Genomic_DNA"/>
</dbReference>
<dbReference type="PROSITE" id="PS51904">
    <property type="entry name" value="GLYCOSYL_HYDROL_F25_2"/>
    <property type="match status" value="1"/>
</dbReference>
<dbReference type="Proteomes" id="UP000196118">
    <property type="component" value="Chromosome"/>
</dbReference>
<reference evidence="2 3" key="1">
    <citation type="submission" date="2017-05" db="EMBL/GenBank/DDBJ databases">
        <title>Genome sequence of Pediococcus pentosaceus strain SRCM100892.</title>
        <authorList>
            <person name="Cho S.H."/>
        </authorList>
    </citation>
    <scope>NUCLEOTIDE SEQUENCE [LARGE SCALE GENOMIC DNA]</scope>
    <source>
        <strain evidence="2 3">SRCM100892</strain>
    </source>
</reference>
<dbReference type="GO" id="GO:0009253">
    <property type="term" value="P:peptidoglycan catabolic process"/>
    <property type="evidence" value="ECO:0007669"/>
    <property type="project" value="InterPro"/>
</dbReference>
<dbReference type="InterPro" id="IPR002053">
    <property type="entry name" value="Glyco_hydro_25"/>
</dbReference>
<evidence type="ECO:0000313" key="3">
    <source>
        <dbReference type="Proteomes" id="UP000196118"/>
    </source>
</evidence>
<protein>
    <recommendedName>
        <fullName evidence="4">1,4-beta-N-acetylmuramidase</fullName>
    </recommendedName>
</protein>
<gene>
    <name evidence="2" type="ORF">S100892_01593</name>
</gene>
<dbReference type="InterPro" id="IPR017853">
    <property type="entry name" value="GH"/>
</dbReference>
<name>A0A1Y0W039_PEDPE</name>
<dbReference type="AlphaFoldDB" id="A0A1Y0W039"/>
<evidence type="ECO:0000313" key="2">
    <source>
        <dbReference type="EMBL" id="ARW20137.1"/>
    </source>
</evidence>
<evidence type="ECO:0008006" key="4">
    <source>
        <dbReference type="Google" id="ProtNLM"/>
    </source>
</evidence>
<dbReference type="PANTHER" id="PTHR34135:SF2">
    <property type="entry name" value="LYSOZYME"/>
    <property type="match status" value="1"/>
</dbReference>
<accession>A0A1Y0W039</accession>
<comment type="similarity">
    <text evidence="1">Belongs to the glycosyl hydrolase 25 family.</text>
</comment>
<sequence length="257" mass="29921">MERKRHAKYRPKFNMRFVHHRRRIILGAFLLVVLLAVAGVWVVKNQQRGARLALAPYPIHGCVIDQENGIIDFNSLQKQHISFVYLNATTGATYFDDSFNTNYSRIQSTDLKVGIVHNFSFQKRPKAQLRFISQKVKSNTGQLPVVIRVSYYGDYNAKRVDWKKAGPDLADLVKLLANYYGQAVVIKTTPAIKRQLDPTYIKQSKFWLEEPQIKKHNRRVQFVEYDAEQKFKNDHSDLELPVSYFNGSQKTWNEQTN</sequence>
<dbReference type="CDD" id="cd06419">
    <property type="entry name" value="GH25_muramidase_2"/>
    <property type="match status" value="1"/>
</dbReference>
<dbReference type="GO" id="GO:0016998">
    <property type="term" value="P:cell wall macromolecule catabolic process"/>
    <property type="evidence" value="ECO:0007669"/>
    <property type="project" value="InterPro"/>
</dbReference>
<evidence type="ECO:0000256" key="1">
    <source>
        <dbReference type="ARBA" id="ARBA00010646"/>
    </source>
</evidence>
<dbReference type="GO" id="GO:0016052">
    <property type="term" value="P:carbohydrate catabolic process"/>
    <property type="evidence" value="ECO:0007669"/>
    <property type="project" value="TreeGrafter"/>
</dbReference>
<dbReference type="Gene3D" id="3.20.20.80">
    <property type="entry name" value="Glycosidases"/>
    <property type="match status" value="1"/>
</dbReference>